<dbReference type="EMBL" id="FRDN01000004">
    <property type="protein sequence ID" value="SHN58153.1"/>
    <property type="molecule type" value="Genomic_DNA"/>
</dbReference>
<organism evidence="12 13">
    <name type="scientific">Desulfitobacterium chlororespirans DSM 11544</name>
    <dbReference type="NCBI Taxonomy" id="1121395"/>
    <lineage>
        <taxon>Bacteria</taxon>
        <taxon>Bacillati</taxon>
        <taxon>Bacillota</taxon>
        <taxon>Clostridia</taxon>
        <taxon>Eubacteriales</taxon>
        <taxon>Desulfitobacteriaceae</taxon>
        <taxon>Desulfitobacterium</taxon>
    </lineage>
</organism>
<evidence type="ECO:0000313" key="12">
    <source>
        <dbReference type="EMBL" id="SHN58153.1"/>
    </source>
</evidence>
<dbReference type="InterPro" id="IPR001179">
    <property type="entry name" value="PPIase_FKBP_dom"/>
</dbReference>
<dbReference type="PANTHER" id="PTHR47861">
    <property type="entry name" value="FKBP-TYPE PEPTIDYL-PROLYL CIS-TRANS ISOMERASE SLYD"/>
    <property type="match status" value="1"/>
</dbReference>
<gene>
    <name evidence="12" type="ORF">SAMN02745215_00895</name>
</gene>
<evidence type="ECO:0000256" key="2">
    <source>
        <dbReference type="ARBA" id="ARBA00004496"/>
    </source>
</evidence>
<dbReference type="PROSITE" id="PS50059">
    <property type="entry name" value="FKBP_PPIASE"/>
    <property type="match status" value="1"/>
</dbReference>
<dbReference type="GO" id="GO:0042026">
    <property type="term" value="P:protein refolding"/>
    <property type="evidence" value="ECO:0007669"/>
    <property type="project" value="UniProtKB-ARBA"/>
</dbReference>
<evidence type="ECO:0000256" key="7">
    <source>
        <dbReference type="ARBA" id="ARBA00023235"/>
    </source>
</evidence>
<keyword evidence="7 9" id="KW-0413">Isomerase</keyword>
<dbReference type="AlphaFoldDB" id="A0A1M7SI79"/>
<dbReference type="PANTHER" id="PTHR47861:SF3">
    <property type="entry name" value="FKBP-TYPE PEPTIDYL-PROLYL CIS-TRANS ISOMERASE SLYD"/>
    <property type="match status" value="1"/>
</dbReference>
<evidence type="ECO:0000256" key="10">
    <source>
        <dbReference type="RuleBase" id="RU003915"/>
    </source>
</evidence>
<dbReference type="RefSeq" id="WP_072771456.1">
    <property type="nucleotide sequence ID" value="NZ_FRDN01000004.1"/>
</dbReference>
<comment type="subcellular location">
    <subcellularLocation>
        <location evidence="2">Cytoplasm</location>
    </subcellularLocation>
</comment>
<feature type="domain" description="PPIase FKBP-type" evidence="11">
    <location>
        <begin position="10"/>
        <end position="110"/>
    </location>
</feature>
<keyword evidence="5 9" id="KW-0697">Rotamase</keyword>
<comment type="function">
    <text evidence="8">Also involved in hydrogenase metallocenter assembly, probably by participating in the nickel insertion step. This function in hydrogenase biosynthesis requires chaperone activity and the presence of the metal-binding domain, but not PPIase activity.</text>
</comment>
<dbReference type="EC" id="5.2.1.8" evidence="10"/>
<sequence>MAEKYRQRSGKCVLVRYRGGPVGEEMVEDRSQGEPVRIIIGAGQVPPGVEDILNEMEIGGRGEYVIPSAKAYGAHDPEGVKTYPRWFVKGGERLEPGSIIAWEHPISRQSVPVRCVAATPDTVTIDFNHLLAGKDLCYWFELVALLD</sequence>
<dbReference type="InterPro" id="IPR046357">
    <property type="entry name" value="PPIase_dom_sf"/>
</dbReference>
<keyword evidence="6" id="KW-0143">Chaperone</keyword>
<evidence type="ECO:0000313" key="13">
    <source>
        <dbReference type="Proteomes" id="UP000184010"/>
    </source>
</evidence>
<dbReference type="GO" id="GO:0003755">
    <property type="term" value="F:peptidyl-prolyl cis-trans isomerase activity"/>
    <property type="evidence" value="ECO:0007669"/>
    <property type="project" value="UniProtKB-UniRule"/>
</dbReference>
<evidence type="ECO:0000259" key="11">
    <source>
        <dbReference type="PROSITE" id="PS50059"/>
    </source>
</evidence>
<evidence type="ECO:0000256" key="9">
    <source>
        <dbReference type="PROSITE-ProRule" id="PRU00277"/>
    </source>
</evidence>
<protein>
    <recommendedName>
        <fullName evidence="10">Peptidyl-prolyl cis-trans isomerase</fullName>
        <ecNumber evidence="10">5.2.1.8</ecNumber>
    </recommendedName>
</protein>
<evidence type="ECO:0000256" key="1">
    <source>
        <dbReference type="ARBA" id="ARBA00000971"/>
    </source>
</evidence>
<comment type="similarity">
    <text evidence="3 10">Belongs to the FKBP-type PPIase family.</text>
</comment>
<evidence type="ECO:0000256" key="3">
    <source>
        <dbReference type="ARBA" id="ARBA00006577"/>
    </source>
</evidence>
<dbReference type="STRING" id="1121395.SAMN02745215_00895"/>
<dbReference type="Pfam" id="PF00254">
    <property type="entry name" value="FKBP_C"/>
    <property type="match status" value="1"/>
</dbReference>
<reference evidence="13" key="1">
    <citation type="submission" date="2016-12" db="EMBL/GenBank/DDBJ databases">
        <authorList>
            <person name="Varghese N."/>
            <person name="Submissions S."/>
        </authorList>
    </citation>
    <scope>NUCLEOTIDE SEQUENCE [LARGE SCALE GENOMIC DNA]</scope>
    <source>
        <strain evidence="13">DSM 11544</strain>
    </source>
</reference>
<dbReference type="SUPFAM" id="SSF54534">
    <property type="entry name" value="FKBP-like"/>
    <property type="match status" value="1"/>
</dbReference>
<comment type="catalytic activity">
    <reaction evidence="1 9 10">
        <text>[protein]-peptidylproline (omega=180) = [protein]-peptidylproline (omega=0)</text>
        <dbReference type="Rhea" id="RHEA:16237"/>
        <dbReference type="Rhea" id="RHEA-COMP:10747"/>
        <dbReference type="Rhea" id="RHEA-COMP:10748"/>
        <dbReference type="ChEBI" id="CHEBI:83833"/>
        <dbReference type="ChEBI" id="CHEBI:83834"/>
        <dbReference type="EC" id="5.2.1.8"/>
    </reaction>
</comment>
<accession>A0A1M7SI79</accession>
<evidence type="ECO:0000256" key="4">
    <source>
        <dbReference type="ARBA" id="ARBA00022490"/>
    </source>
</evidence>
<name>A0A1M7SI79_9FIRM</name>
<evidence type="ECO:0000256" key="5">
    <source>
        <dbReference type="ARBA" id="ARBA00023110"/>
    </source>
</evidence>
<keyword evidence="13" id="KW-1185">Reference proteome</keyword>
<dbReference type="Proteomes" id="UP000184010">
    <property type="component" value="Unassembled WGS sequence"/>
</dbReference>
<dbReference type="GO" id="GO:0005737">
    <property type="term" value="C:cytoplasm"/>
    <property type="evidence" value="ECO:0007669"/>
    <property type="project" value="UniProtKB-SubCell"/>
</dbReference>
<keyword evidence="4" id="KW-0963">Cytoplasm</keyword>
<evidence type="ECO:0000256" key="6">
    <source>
        <dbReference type="ARBA" id="ARBA00023186"/>
    </source>
</evidence>
<dbReference type="Gene3D" id="3.10.50.40">
    <property type="match status" value="1"/>
</dbReference>
<evidence type="ECO:0000256" key="8">
    <source>
        <dbReference type="ARBA" id="ARBA00037071"/>
    </source>
</evidence>
<proteinExistence type="inferred from homology"/>